<comment type="caution">
    <text evidence="12">The sequence shown here is derived from an EMBL/GenBank/DDBJ whole genome shotgun (WGS) entry which is preliminary data.</text>
</comment>
<organism evidence="12 13">
    <name type="scientific">Amnibacterium setariae</name>
    <dbReference type="NCBI Taxonomy" id="2306585"/>
    <lineage>
        <taxon>Bacteria</taxon>
        <taxon>Bacillati</taxon>
        <taxon>Actinomycetota</taxon>
        <taxon>Actinomycetes</taxon>
        <taxon>Micrococcales</taxon>
        <taxon>Microbacteriaceae</taxon>
        <taxon>Amnibacterium</taxon>
    </lineage>
</organism>
<keyword evidence="4 9" id="KW-1003">Cell membrane</keyword>
<name>A0A3A1U3S4_9MICO</name>
<dbReference type="Proteomes" id="UP000265742">
    <property type="component" value="Unassembled WGS sequence"/>
</dbReference>
<evidence type="ECO:0000256" key="8">
    <source>
        <dbReference type="ARBA" id="ARBA00023136"/>
    </source>
</evidence>
<keyword evidence="8 9" id="KW-0472">Membrane</keyword>
<feature type="transmembrane region" description="Helical" evidence="9">
    <location>
        <begin position="148"/>
        <end position="168"/>
    </location>
</feature>
<evidence type="ECO:0000256" key="10">
    <source>
        <dbReference type="SAM" id="MobiDB-lite"/>
    </source>
</evidence>
<feature type="transmembrane region" description="Helical" evidence="9">
    <location>
        <begin position="174"/>
        <end position="195"/>
    </location>
</feature>
<dbReference type="InterPro" id="IPR013525">
    <property type="entry name" value="ABC2_TM"/>
</dbReference>
<reference evidence="13" key="1">
    <citation type="submission" date="2018-09" db="EMBL/GenBank/DDBJ databases">
        <authorList>
            <person name="Kim I."/>
        </authorList>
    </citation>
    <scope>NUCLEOTIDE SEQUENCE [LARGE SCALE GENOMIC DNA]</scope>
    <source>
        <strain evidence="13">DD4a</strain>
    </source>
</reference>
<dbReference type="InterPro" id="IPR047817">
    <property type="entry name" value="ABC2_TM_bact-type"/>
</dbReference>
<dbReference type="EMBL" id="QXTG01000001">
    <property type="protein sequence ID" value="RIX30970.1"/>
    <property type="molecule type" value="Genomic_DNA"/>
</dbReference>
<evidence type="ECO:0000259" key="11">
    <source>
        <dbReference type="PROSITE" id="PS51012"/>
    </source>
</evidence>
<feature type="transmembrane region" description="Helical" evidence="9">
    <location>
        <begin position="62"/>
        <end position="85"/>
    </location>
</feature>
<accession>A0A3A1U3S4</accession>
<dbReference type="GO" id="GO:0015920">
    <property type="term" value="P:lipopolysaccharide transport"/>
    <property type="evidence" value="ECO:0007669"/>
    <property type="project" value="TreeGrafter"/>
</dbReference>
<keyword evidence="5" id="KW-0997">Cell inner membrane</keyword>
<evidence type="ECO:0000256" key="3">
    <source>
        <dbReference type="ARBA" id="ARBA00022448"/>
    </source>
</evidence>
<dbReference type="PANTHER" id="PTHR30413">
    <property type="entry name" value="INNER MEMBRANE TRANSPORT PERMEASE"/>
    <property type="match status" value="1"/>
</dbReference>
<feature type="transmembrane region" description="Helical" evidence="9">
    <location>
        <begin position="215"/>
        <end position="237"/>
    </location>
</feature>
<dbReference type="GO" id="GO:0140359">
    <property type="term" value="F:ABC-type transporter activity"/>
    <property type="evidence" value="ECO:0007669"/>
    <property type="project" value="InterPro"/>
</dbReference>
<evidence type="ECO:0000256" key="6">
    <source>
        <dbReference type="ARBA" id="ARBA00022692"/>
    </source>
</evidence>
<dbReference type="PROSITE" id="PS51012">
    <property type="entry name" value="ABC_TM2"/>
    <property type="match status" value="1"/>
</dbReference>
<feature type="transmembrane region" description="Helical" evidence="9">
    <location>
        <begin position="97"/>
        <end position="115"/>
    </location>
</feature>
<dbReference type="AlphaFoldDB" id="A0A3A1U3S4"/>
<comment type="subcellular location">
    <subcellularLocation>
        <location evidence="1">Cell inner membrane</location>
        <topology evidence="1">Multi-pass membrane protein</topology>
    </subcellularLocation>
    <subcellularLocation>
        <location evidence="9">Cell membrane</location>
        <topology evidence="9">Multi-pass membrane protein</topology>
    </subcellularLocation>
</comment>
<feature type="region of interest" description="Disordered" evidence="10">
    <location>
        <begin position="1"/>
        <end position="22"/>
    </location>
</feature>
<dbReference type="OrthoDB" id="9789409at2"/>
<comment type="similarity">
    <text evidence="2 9">Belongs to the ABC-2 integral membrane protein family.</text>
</comment>
<evidence type="ECO:0000256" key="9">
    <source>
        <dbReference type="RuleBase" id="RU361157"/>
    </source>
</evidence>
<evidence type="ECO:0000256" key="5">
    <source>
        <dbReference type="ARBA" id="ARBA00022519"/>
    </source>
</evidence>
<evidence type="ECO:0000256" key="4">
    <source>
        <dbReference type="ARBA" id="ARBA00022475"/>
    </source>
</evidence>
<gene>
    <name evidence="12" type="ORF">D1781_06215</name>
</gene>
<feature type="transmembrane region" description="Helical" evidence="9">
    <location>
        <begin position="257"/>
        <end position="281"/>
    </location>
</feature>
<feature type="domain" description="ABC transmembrane type-2" evidence="11">
    <location>
        <begin position="63"/>
        <end position="284"/>
    </location>
</feature>
<protein>
    <recommendedName>
        <fullName evidence="9">Transport permease protein</fullName>
    </recommendedName>
</protein>
<keyword evidence="3 9" id="KW-0813">Transport</keyword>
<dbReference type="Pfam" id="PF01061">
    <property type="entry name" value="ABC2_membrane"/>
    <property type="match status" value="1"/>
</dbReference>
<sequence>MSDRRSGRPPPNPPPPRISVTAAVSAPRTARPARRQTYWSRYRQALWLLTSRDLKVRYTTSALGYLWSIIDPLLMGLIYFVVFGLIFKRGGVSEEPYILFLLSAVLPWTWFNGNLSDATRAFRQEAKLIRSVKIPRSIWILRQIASKGIEFVISLSIIVFFALITLTAPSPLTFVYLPVAIAMQVLLTVGCNFIIAPLSVFYRDLERVVKLGLRVLFYAAPVLYHLNIGNPLLHFLYGLNPIAGILDLYRGCFFPQIVDWVYVVESLIVSVILFTIGAVVFRRSVPRVLKEL</sequence>
<evidence type="ECO:0000256" key="1">
    <source>
        <dbReference type="ARBA" id="ARBA00004429"/>
    </source>
</evidence>
<evidence type="ECO:0000313" key="13">
    <source>
        <dbReference type="Proteomes" id="UP000265742"/>
    </source>
</evidence>
<feature type="compositionally biased region" description="Pro residues" evidence="10">
    <location>
        <begin position="8"/>
        <end position="17"/>
    </location>
</feature>
<proteinExistence type="inferred from homology"/>
<evidence type="ECO:0000256" key="7">
    <source>
        <dbReference type="ARBA" id="ARBA00022989"/>
    </source>
</evidence>
<keyword evidence="7 9" id="KW-1133">Transmembrane helix</keyword>
<keyword evidence="13" id="KW-1185">Reference proteome</keyword>
<evidence type="ECO:0000256" key="2">
    <source>
        <dbReference type="ARBA" id="ARBA00007783"/>
    </source>
</evidence>
<keyword evidence="6 9" id="KW-0812">Transmembrane</keyword>
<dbReference type="GO" id="GO:0005886">
    <property type="term" value="C:plasma membrane"/>
    <property type="evidence" value="ECO:0007669"/>
    <property type="project" value="UniProtKB-SubCell"/>
</dbReference>
<evidence type="ECO:0000313" key="12">
    <source>
        <dbReference type="EMBL" id="RIX30970.1"/>
    </source>
</evidence>
<dbReference type="PANTHER" id="PTHR30413:SF8">
    <property type="entry name" value="TRANSPORT PERMEASE PROTEIN"/>
    <property type="match status" value="1"/>
</dbReference>